<sequence>MTPLICVFIGNFVLRIDSLTKLQKVYAIQHQGERAKQWSVVRGKSWKQTLYVMIMHTLILSSCIAAFLYIKLNKIPLDPYQCIPGLFLLFFYVNTACASVVAPRDLVPRDQDLDSDSDSLDLQYEREPLGLDFFLAECLSHGFGLAFLVFLLYIISPKLALCVGIPAAVYFIAATVCVCRLPR</sequence>
<gene>
    <name evidence="2" type="ORF">Bca52824_024793</name>
</gene>
<feature type="transmembrane region" description="Helical" evidence="1">
    <location>
        <begin position="161"/>
        <end position="181"/>
    </location>
</feature>
<organism evidence="2 3">
    <name type="scientific">Brassica carinata</name>
    <name type="common">Ethiopian mustard</name>
    <name type="synonym">Abyssinian cabbage</name>
    <dbReference type="NCBI Taxonomy" id="52824"/>
    <lineage>
        <taxon>Eukaryota</taxon>
        <taxon>Viridiplantae</taxon>
        <taxon>Streptophyta</taxon>
        <taxon>Embryophyta</taxon>
        <taxon>Tracheophyta</taxon>
        <taxon>Spermatophyta</taxon>
        <taxon>Magnoliopsida</taxon>
        <taxon>eudicotyledons</taxon>
        <taxon>Gunneridae</taxon>
        <taxon>Pentapetalae</taxon>
        <taxon>rosids</taxon>
        <taxon>malvids</taxon>
        <taxon>Brassicales</taxon>
        <taxon>Brassicaceae</taxon>
        <taxon>Brassiceae</taxon>
        <taxon>Brassica</taxon>
    </lineage>
</organism>
<comment type="caution">
    <text evidence="2">The sequence shown here is derived from an EMBL/GenBank/DDBJ whole genome shotgun (WGS) entry which is preliminary data.</text>
</comment>
<dbReference type="EMBL" id="JAAMPC010000005">
    <property type="protein sequence ID" value="KAG2313236.1"/>
    <property type="molecule type" value="Genomic_DNA"/>
</dbReference>
<feature type="transmembrane region" description="Helical" evidence="1">
    <location>
        <begin position="133"/>
        <end position="154"/>
    </location>
</feature>
<keyword evidence="1" id="KW-1133">Transmembrane helix</keyword>
<evidence type="ECO:0000256" key="1">
    <source>
        <dbReference type="SAM" id="Phobius"/>
    </source>
</evidence>
<name>A0A8X7VL50_BRACI</name>
<reference evidence="2 3" key="1">
    <citation type="submission" date="2020-02" db="EMBL/GenBank/DDBJ databases">
        <authorList>
            <person name="Ma Q."/>
            <person name="Huang Y."/>
            <person name="Song X."/>
            <person name="Pei D."/>
        </authorList>
    </citation>
    <scope>NUCLEOTIDE SEQUENCE [LARGE SCALE GENOMIC DNA]</scope>
    <source>
        <strain evidence="2">Sxm20200214</strain>
        <tissue evidence="2">Leaf</tissue>
    </source>
</reference>
<keyword evidence="1" id="KW-0472">Membrane</keyword>
<accession>A0A8X7VL50</accession>
<proteinExistence type="predicted"/>
<keyword evidence="3" id="KW-1185">Reference proteome</keyword>
<evidence type="ECO:0000313" key="2">
    <source>
        <dbReference type="EMBL" id="KAG2313236.1"/>
    </source>
</evidence>
<feature type="transmembrane region" description="Helical" evidence="1">
    <location>
        <begin position="82"/>
        <end position="102"/>
    </location>
</feature>
<dbReference type="AlphaFoldDB" id="A0A8X7VL50"/>
<protein>
    <submittedName>
        <fullName evidence="2">Uncharacterized protein</fullName>
    </submittedName>
</protein>
<keyword evidence="1" id="KW-0812">Transmembrane</keyword>
<dbReference type="Proteomes" id="UP000886595">
    <property type="component" value="Unassembled WGS sequence"/>
</dbReference>
<feature type="transmembrane region" description="Helical" evidence="1">
    <location>
        <begin position="50"/>
        <end position="70"/>
    </location>
</feature>
<evidence type="ECO:0000313" key="3">
    <source>
        <dbReference type="Proteomes" id="UP000886595"/>
    </source>
</evidence>
<dbReference type="OrthoDB" id="1105130at2759"/>